<proteinExistence type="predicted"/>
<name>A0A835HEJ3_9MAGN</name>
<evidence type="ECO:0000313" key="1">
    <source>
        <dbReference type="EMBL" id="KAF9596907.1"/>
    </source>
</evidence>
<gene>
    <name evidence="1" type="ORF">IFM89_013955</name>
</gene>
<dbReference type="OrthoDB" id="687700at2759"/>
<reference evidence="1 2" key="1">
    <citation type="submission" date="2020-10" db="EMBL/GenBank/DDBJ databases">
        <title>The Coptis chinensis genome and diversification of protoberbering-type alkaloids.</title>
        <authorList>
            <person name="Wang B."/>
            <person name="Shu S."/>
            <person name="Song C."/>
            <person name="Liu Y."/>
        </authorList>
    </citation>
    <scope>NUCLEOTIDE SEQUENCE [LARGE SCALE GENOMIC DNA]</scope>
    <source>
        <strain evidence="1">HL-2020</strain>
        <tissue evidence="1">Leaf</tissue>
    </source>
</reference>
<keyword evidence="2" id="KW-1185">Reference proteome</keyword>
<organism evidence="1 2">
    <name type="scientific">Coptis chinensis</name>
    <dbReference type="NCBI Taxonomy" id="261450"/>
    <lineage>
        <taxon>Eukaryota</taxon>
        <taxon>Viridiplantae</taxon>
        <taxon>Streptophyta</taxon>
        <taxon>Embryophyta</taxon>
        <taxon>Tracheophyta</taxon>
        <taxon>Spermatophyta</taxon>
        <taxon>Magnoliopsida</taxon>
        <taxon>Ranunculales</taxon>
        <taxon>Ranunculaceae</taxon>
        <taxon>Coptidoideae</taxon>
        <taxon>Coptis</taxon>
    </lineage>
</organism>
<dbReference type="AlphaFoldDB" id="A0A835HEJ3"/>
<sequence>MWEKLAWDATRKYIMASFTEKMGDMVKTYQKAADWLDLEERRCWARAYFDHTLEAFKSTYHTHIHHIANQEDWEIIIDPEDLVNPPEFKPQVGRPKKQRIRDEDEPEAISKFLRKCGKCGKLNHNTRTCDTRKNGTRPKKRGKKSEHSFCIFVPTYWI</sequence>
<dbReference type="EMBL" id="JADFTS010000007">
    <property type="protein sequence ID" value="KAF9596907.1"/>
    <property type="molecule type" value="Genomic_DNA"/>
</dbReference>
<protein>
    <recommendedName>
        <fullName evidence="3">CCHC-type domain-containing protein</fullName>
    </recommendedName>
</protein>
<comment type="caution">
    <text evidence="1">The sequence shown here is derived from an EMBL/GenBank/DDBJ whole genome shotgun (WGS) entry which is preliminary data.</text>
</comment>
<dbReference type="Proteomes" id="UP000631114">
    <property type="component" value="Unassembled WGS sequence"/>
</dbReference>
<evidence type="ECO:0000313" key="2">
    <source>
        <dbReference type="Proteomes" id="UP000631114"/>
    </source>
</evidence>
<evidence type="ECO:0008006" key="3">
    <source>
        <dbReference type="Google" id="ProtNLM"/>
    </source>
</evidence>
<accession>A0A835HEJ3</accession>